<feature type="region of interest" description="Disordered" evidence="1">
    <location>
        <begin position="1"/>
        <end position="98"/>
    </location>
</feature>
<feature type="compositionally biased region" description="Acidic residues" evidence="1">
    <location>
        <begin position="1"/>
        <end position="17"/>
    </location>
</feature>
<protein>
    <submittedName>
        <fullName evidence="2 4">Uncharacterized protein</fullName>
    </submittedName>
</protein>
<dbReference type="AlphaFoldDB" id="A0A0M3KJY8"/>
<feature type="compositionally biased region" description="Basic and acidic residues" evidence="1">
    <location>
        <begin position="79"/>
        <end position="95"/>
    </location>
</feature>
<feature type="compositionally biased region" description="Acidic residues" evidence="1">
    <location>
        <begin position="27"/>
        <end position="54"/>
    </location>
</feature>
<evidence type="ECO:0000313" key="2">
    <source>
        <dbReference type="EMBL" id="VDK78861.1"/>
    </source>
</evidence>
<reference evidence="2 3" key="2">
    <citation type="submission" date="2018-11" db="EMBL/GenBank/DDBJ databases">
        <authorList>
            <consortium name="Pathogen Informatics"/>
        </authorList>
    </citation>
    <scope>NUCLEOTIDE SEQUENCE [LARGE SCALE GENOMIC DNA]</scope>
</reference>
<proteinExistence type="predicted"/>
<keyword evidence="3" id="KW-1185">Reference proteome</keyword>
<evidence type="ECO:0000313" key="3">
    <source>
        <dbReference type="Proteomes" id="UP000267096"/>
    </source>
</evidence>
<gene>
    <name evidence="2" type="ORF">ASIM_LOCUS20687</name>
</gene>
<accession>A0A0M3KJY8</accession>
<feature type="compositionally biased region" description="Basic and acidic residues" evidence="1">
    <location>
        <begin position="55"/>
        <end position="70"/>
    </location>
</feature>
<name>A0A0M3KJY8_ANISI</name>
<evidence type="ECO:0000313" key="4">
    <source>
        <dbReference type="WBParaSite" id="ASIM_0002131501-mRNA-1"/>
    </source>
</evidence>
<dbReference type="Proteomes" id="UP000267096">
    <property type="component" value="Unassembled WGS sequence"/>
</dbReference>
<organism evidence="4">
    <name type="scientific">Anisakis simplex</name>
    <name type="common">Herring worm</name>
    <dbReference type="NCBI Taxonomy" id="6269"/>
    <lineage>
        <taxon>Eukaryota</taxon>
        <taxon>Metazoa</taxon>
        <taxon>Ecdysozoa</taxon>
        <taxon>Nematoda</taxon>
        <taxon>Chromadorea</taxon>
        <taxon>Rhabditida</taxon>
        <taxon>Spirurina</taxon>
        <taxon>Ascaridomorpha</taxon>
        <taxon>Ascaridoidea</taxon>
        <taxon>Anisakidae</taxon>
        <taxon>Anisakis</taxon>
        <taxon>Anisakis simplex complex</taxon>
    </lineage>
</organism>
<dbReference type="WBParaSite" id="ASIM_0002131501-mRNA-1">
    <property type="protein sequence ID" value="ASIM_0002131501-mRNA-1"/>
    <property type="gene ID" value="ASIM_0002131501"/>
</dbReference>
<dbReference type="EMBL" id="UYRR01040334">
    <property type="protein sequence ID" value="VDK78861.1"/>
    <property type="molecule type" value="Genomic_DNA"/>
</dbReference>
<sequence>MSDEEYYDEPADDDEYGSDEHEREPEEEKEEEEDQDEDEEEEGEDEVEPEDETEHEGSGGHDDEYPKPADDYGYDDVEHETSDHETHDDSAHEGGEQEEVTDFIFLNDQNCLCTKGSIAGFGGGSFGDIVAGIGSIAGASG</sequence>
<reference evidence="4" key="1">
    <citation type="submission" date="2017-02" db="UniProtKB">
        <authorList>
            <consortium name="WormBaseParasite"/>
        </authorList>
    </citation>
    <scope>IDENTIFICATION</scope>
</reference>
<evidence type="ECO:0000256" key="1">
    <source>
        <dbReference type="SAM" id="MobiDB-lite"/>
    </source>
</evidence>